<evidence type="ECO:0000313" key="4">
    <source>
        <dbReference type="Proteomes" id="UP001217089"/>
    </source>
</evidence>
<dbReference type="InterPro" id="IPR016208">
    <property type="entry name" value="Ald_Oxase/xanthine_DH-like"/>
</dbReference>
<dbReference type="Proteomes" id="UP001217089">
    <property type="component" value="Unassembled WGS sequence"/>
</dbReference>
<dbReference type="EMBL" id="JARBDR010000919">
    <property type="protein sequence ID" value="KAJ8300722.1"/>
    <property type="molecule type" value="Genomic_DNA"/>
</dbReference>
<accession>A0ABQ9EA18</accession>
<feature type="domain" description="Aldehyde oxidase/xanthine dehydrogenase second molybdopterin binding" evidence="2">
    <location>
        <begin position="194"/>
        <end position="273"/>
    </location>
</feature>
<dbReference type="Gene3D" id="3.30.365.10">
    <property type="entry name" value="Aldehyde oxidase/xanthine dehydrogenase, molybdopterin binding domain"/>
    <property type="match status" value="4"/>
</dbReference>
<dbReference type="SUPFAM" id="SSF56003">
    <property type="entry name" value="Molybdenum cofactor-binding domain"/>
    <property type="match status" value="1"/>
</dbReference>
<dbReference type="PANTHER" id="PTHR45444:SF3">
    <property type="entry name" value="XANTHINE DEHYDROGENASE"/>
    <property type="match status" value="1"/>
</dbReference>
<keyword evidence="4" id="KW-1185">Reference proteome</keyword>
<evidence type="ECO:0000313" key="3">
    <source>
        <dbReference type="EMBL" id="KAJ8300722.1"/>
    </source>
</evidence>
<dbReference type="InterPro" id="IPR008274">
    <property type="entry name" value="AldOxase/xan_DH_MoCoBD1"/>
</dbReference>
<name>A0ABQ9EA18_TEGGR</name>
<dbReference type="Pfam" id="PF20256">
    <property type="entry name" value="MoCoBD_2"/>
    <property type="match status" value="2"/>
</dbReference>
<comment type="caution">
    <text evidence="3">The sequence shown here is derived from an EMBL/GenBank/DDBJ whole genome shotgun (WGS) entry which is preliminary data.</text>
</comment>
<sequence length="548" mass="60473">MAKLLKQFVQNMTRLKVDIEIKKKVTFMFCLFKIFRFKRTCNKVDFNQQLLMSCVAKALGVASNKVTVRVKRLGGGFGGKETRTASIAIPTALAALRLGVMTKALMSCSNCYNIPNVYVQCKICKTNICSSTAFRGFGAPQAMLIAETWIDHVSSFLQIDPVKVRKLNLYREGDVIFQKQILEDCKLQNCLDECLVRSDYTKRKIGVEKHNRNHRFIKRGIAVIPTMFGIGFSEAIHLNQAGALVHIYTDGSVLISHGGIEMGQGLHTKLLQVNLSVKLKFMITQIFIFCQIASRVLEIPMKKIHISETSTGSVPNTTATAASLGSDLNGMAVLVGAAYTDRVSLSATGFYKIQGLNFDNQTYTGRPFDYFCNGAACSEVEIDCLTGDHRVIRTDIVMDVGKSLNPSIDIGQIEGAFIQGYGLFMIEQVKISTDGFVYTTGPGSYKVPGFINIPNEFNVSFLQGSKNARAVYSSKAVGEPPLFLSASVFFATKDAISSARMDAGDSTPFQLDSPATPERIRMACKDSLIKRIRIKKSSSSKPWFIDRV</sequence>
<dbReference type="Pfam" id="PF02738">
    <property type="entry name" value="MoCoBD_1"/>
    <property type="match status" value="1"/>
</dbReference>
<feature type="domain" description="Aldehyde oxidase/xanthine dehydrogenase first molybdopterin binding" evidence="1">
    <location>
        <begin position="99"/>
        <end position="169"/>
    </location>
</feature>
<feature type="domain" description="Aldehyde oxidase/xanthine dehydrogenase second molybdopterin binding" evidence="2">
    <location>
        <begin position="335"/>
        <end position="454"/>
    </location>
</feature>
<protein>
    <recommendedName>
        <fullName evidence="5">Xanthine dehydrogenase</fullName>
    </recommendedName>
</protein>
<evidence type="ECO:0000259" key="1">
    <source>
        <dbReference type="Pfam" id="PF02738"/>
    </source>
</evidence>
<evidence type="ECO:0008006" key="5">
    <source>
        <dbReference type="Google" id="ProtNLM"/>
    </source>
</evidence>
<proteinExistence type="predicted"/>
<dbReference type="InterPro" id="IPR046867">
    <property type="entry name" value="AldOxase/xan_DH_MoCoBD2"/>
</dbReference>
<dbReference type="PANTHER" id="PTHR45444">
    <property type="entry name" value="XANTHINE DEHYDROGENASE"/>
    <property type="match status" value="1"/>
</dbReference>
<evidence type="ECO:0000259" key="2">
    <source>
        <dbReference type="Pfam" id="PF20256"/>
    </source>
</evidence>
<reference evidence="3 4" key="1">
    <citation type="submission" date="2022-12" db="EMBL/GenBank/DDBJ databases">
        <title>Chromosome-level genome of Tegillarca granosa.</title>
        <authorList>
            <person name="Kim J."/>
        </authorList>
    </citation>
    <scope>NUCLEOTIDE SEQUENCE [LARGE SCALE GENOMIC DNA]</scope>
    <source>
        <strain evidence="3">Teg-2019</strain>
        <tissue evidence="3">Adductor muscle</tissue>
    </source>
</reference>
<dbReference type="InterPro" id="IPR037165">
    <property type="entry name" value="AldOxase/xan_DH_Mopterin-bd_sf"/>
</dbReference>
<organism evidence="3 4">
    <name type="scientific">Tegillarca granosa</name>
    <name type="common">Malaysian cockle</name>
    <name type="synonym">Anadara granosa</name>
    <dbReference type="NCBI Taxonomy" id="220873"/>
    <lineage>
        <taxon>Eukaryota</taxon>
        <taxon>Metazoa</taxon>
        <taxon>Spiralia</taxon>
        <taxon>Lophotrochozoa</taxon>
        <taxon>Mollusca</taxon>
        <taxon>Bivalvia</taxon>
        <taxon>Autobranchia</taxon>
        <taxon>Pteriomorphia</taxon>
        <taxon>Arcoida</taxon>
        <taxon>Arcoidea</taxon>
        <taxon>Arcidae</taxon>
        <taxon>Tegillarca</taxon>
    </lineage>
</organism>
<gene>
    <name evidence="3" type="ORF">KUTeg_022241</name>
</gene>